<protein>
    <submittedName>
        <fullName evidence="1">Uncharacterized protein</fullName>
    </submittedName>
</protein>
<feature type="non-terminal residue" evidence="1">
    <location>
        <position position="78"/>
    </location>
</feature>
<evidence type="ECO:0000313" key="1">
    <source>
        <dbReference type="EMBL" id="GAG24811.1"/>
    </source>
</evidence>
<comment type="caution">
    <text evidence="1">The sequence shown here is derived from an EMBL/GenBank/DDBJ whole genome shotgun (WGS) entry which is preliminary data.</text>
</comment>
<proteinExistence type="predicted"/>
<organism evidence="1">
    <name type="scientific">marine sediment metagenome</name>
    <dbReference type="NCBI Taxonomy" id="412755"/>
    <lineage>
        <taxon>unclassified sequences</taxon>
        <taxon>metagenomes</taxon>
        <taxon>ecological metagenomes</taxon>
    </lineage>
</organism>
<name>X0XIK6_9ZZZZ</name>
<dbReference type="AlphaFoldDB" id="X0XIK6"/>
<reference evidence="1" key="1">
    <citation type="journal article" date="2014" name="Front. Microbiol.">
        <title>High frequency of phylogenetically diverse reductive dehalogenase-homologous genes in deep subseafloor sedimentary metagenomes.</title>
        <authorList>
            <person name="Kawai M."/>
            <person name="Futagami T."/>
            <person name="Toyoda A."/>
            <person name="Takaki Y."/>
            <person name="Nishi S."/>
            <person name="Hori S."/>
            <person name="Arai W."/>
            <person name="Tsubouchi T."/>
            <person name="Morono Y."/>
            <person name="Uchiyama I."/>
            <person name="Ito T."/>
            <person name="Fujiyama A."/>
            <person name="Inagaki F."/>
            <person name="Takami H."/>
        </authorList>
    </citation>
    <scope>NUCLEOTIDE SEQUENCE</scope>
    <source>
        <strain evidence="1">Expedition CK06-06</strain>
    </source>
</reference>
<accession>X0XIK6</accession>
<gene>
    <name evidence="1" type="ORF">S01H1_60966</name>
</gene>
<sequence>MEKKKEKEEKRDFFTIEKIFNPLSKGSSLREELRKKEHSFETDSFLELEFLDALKVLEPEFPELPVVIIEKNPKMKEI</sequence>
<dbReference type="EMBL" id="BARS01039949">
    <property type="protein sequence ID" value="GAG24811.1"/>
    <property type="molecule type" value="Genomic_DNA"/>
</dbReference>